<keyword evidence="2" id="KW-1185">Reference proteome</keyword>
<name>K0F6J7_NOCB7</name>
<dbReference type="NCBIfam" id="TIGR03089">
    <property type="entry name" value="TIGR03089 family protein"/>
    <property type="match status" value="1"/>
</dbReference>
<dbReference type="InterPro" id="IPR042099">
    <property type="entry name" value="ANL_N_sf"/>
</dbReference>
<dbReference type="SUPFAM" id="SSF56801">
    <property type="entry name" value="Acetyl-CoA synthetase-like"/>
    <property type="match status" value="1"/>
</dbReference>
<dbReference type="HOGENOM" id="CLU_076053_1_0_11"/>
<dbReference type="Proteomes" id="UP000006304">
    <property type="component" value="Chromosome"/>
</dbReference>
<dbReference type="InterPro" id="IPR017523">
    <property type="entry name" value="Rv3268"/>
</dbReference>
<dbReference type="Gene3D" id="3.40.50.12780">
    <property type="entry name" value="N-terminal domain of ligase-like"/>
    <property type="match status" value="1"/>
</dbReference>
<dbReference type="KEGG" id="nbr:O3I_035240"/>
<proteinExistence type="predicted"/>
<dbReference type="eggNOG" id="COG0365">
    <property type="taxonomic scope" value="Bacteria"/>
</dbReference>
<dbReference type="STRING" id="1133849.O3I_035240"/>
<reference evidence="1 2" key="1">
    <citation type="journal article" date="2012" name="J. Bacteriol.">
        <title>Complete genome sequence of Nocardia brasiliensis HUJEG-1.</title>
        <authorList>
            <person name="Vera-Cabrera L."/>
            <person name="Ortiz-Lopez R."/>
            <person name="Elizondo-Gonzalez R."/>
            <person name="Perez-Maya A.A."/>
            <person name="Ocampo-Candiani J."/>
        </authorList>
    </citation>
    <scope>NUCLEOTIDE SEQUENCE [LARGE SCALE GENOMIC DNA]</scope>
    <source>
        <strain evidence="2">ATCC 700358</strain>
    </source>
</reference>
<gene>
    <name evidence="1" type="ORF">O3I_035240</name>
</gene>
<sequence length="244" mass="26122">MNQSMREFQESLTLTERVLDPILEREPAGPRVTYYDDATGARIELSGLTLANWAAKTANLIRDEFGLSPGARIAVLLPAHWQTAAVLLGCWWAGTEVVLRPDDDAELALVTPDRLDDTQQVAEVAALSLDALGAPVRDLPIGVTDFATSVRVHGDQFRPAGAGAALDGMTVPEVLAEAKKSAMRQGFSEGDRVLSSTPWDTPAELIDGFIAVLAAGASLVQVANPDPALRERRIEAEKVTAQRG</sequence>
<evidence type="ECO:0000313" key="1">
    <source>
        <dbReference type="EMBL" id="AFU04995.1"/>
    </source>
</evidence>
<organism evidence="1 2">
    <name type="scientific">Nocardia brasiliensis (strain ATCC 700358 / HUJEG-1)</name>
    <dbReference type="NCBI Taxonomy" id="1133849"/>
    <lineage>
        <taxon>Bacteria</taxon>
        <taxon>Bacillati</taxon>
        <taxon>Actinomycetota</taxon>
        <taxon>Actinomycetes</taxon>
        <taxon>Mycobacteriales</taxon>
        <taxon>Nocardiaceae</taxon>
        <taxon>Nocardia</taxon>
    </lineage>
</organism>
<evidence type="ECO:0000313" key="2">
    <source>
        <dbReference type="Proteomes" id="UP000006304"/>
    </source>
</evidence>
<dbReference type="AlphaFoldDB" id="K0F6J7"/>
<accession>K0F6J7</accession>
<protein>
    <submittedName>
        <fullName evidence="1">Putative acetyl-CoA synthetase</fullName>
    </submittedName>
</protein>
<dbReference type="EMBL" id="CP003876">
    <property type="protein sequence ID" value="AFU04995.1"/>
    <property type="molecule type" value="Genomic_DNA"/>
</dbReference>